<dbReference type="SUPFAM" id="SSF57959">
    <property type="entry name" value="Leucine zipper domain"/>
    <property type="match status" value="1"/>
</dbReference>
<dbReference type="EMBL" id="ACPB03005095">
    <property type="status" value="NOT_ANNOTATED_CDS"/>
    <property type="molecule type" value="Genomic_DNA"/>
</dbReference>
<evidence type="ECO:0000313" key="8">
    <source>
        <dbReference type="Proteomes" id="UP000015103"/>
    </source>
</evidence>
<dbReference type="AlphaFoldDB" id="T1IA22"/>
<keyword evidence="5" id="KW-0804">Transcription</keyword>
<comment type="subcellular location">
    <subcellularLocation>
        <location evidence="1">Nucleus</location>
    </subcellularLocation>
</comment>
<dbReference type="OMA" id="MFVAYAT"/>
<accession>T1IA22</accession>
<dbReference type="GO" id="GO:0000978">
    <property type="term" value="F:RNA polymerase II cis-regulatory region sequence-specific DNA binding"/>
    <property type="evidence" value="ECO:0007669"/>
    <property type="project" value="TreeGrafter"/>
</dbReference>
<dbReference type="PANTHER" id="PTHR23334:SF69">
    <property type="entry name" value="CCAAT_ENHANCER-BINDING PROTEIN GAMMA"/>
    <property type="match status" value="1"/>
</dbReference>
<evidence type="ECO:0000256" key="5">
    <source>
        <dbReference type="ARBA" id="ARBA00023163"/>
    </source>
</evidence>
<evidence type="ECO:0000256" key="3">
    <source>
        <dbReference type="ARBA" id="ARBA00023015"/>
    </source>
</evidence>
<dbReference type="GO" id="GO:0005634">
    <property type="term" value="C:nucleus"/>
    <property type="evidence" value="ECO:0007669"/>
    <property type="project" value="UniProtKB-SubCell"/>
</dbReference>
<dbReference type="PROSITE" id="PS50217">
    <property type="entry name" value="BZIP"/>
    <property type="match status" value="1"/>
</dbReference>
<reference evidence="7" key="1">
    <citation type="submission" date="2015-05" db="UniProtKB">
        <authorList>
            <consortium name="EnsemblMetazoa"/>
        </authorList>
    </citation>
    <scope>IDENTIFICATION</scope>
</reference>
<evidence type="ECO:0000313" key="7">
    <source>
        <dbReference type="EnsemblMetazoa" id="RPRC013143-PA"/>
    </source>
</evidence>
<keyword evidence="6" id="KW-0539">Nucleus</keyword>
<dbReference type="Proteomes" id="UP000015103">
    <property type="component" value="Unassembled WGS sequence"/>
</dbReference>
<dbReference type="InParanoid" id="T1IA22"/>
<sequence length="143" mass="16478">MSPRHEGRGRKKLPEGDSSDDDEYRKKRDRNNLVSYQFMDDVVVIITQVQCVTLILIAQAVKKSRVKSRMRTQETMERVEQLKRENDQLEEKIKLLSKELGFLKELFIAHAGNSGVPQNVDLNTIFADNEPITDKKPDFFSPG</sequence>
<organism evidence="7 8">
    <name type="scientific">Rhodnius prolixus</name>
    <name type="common">Triatomid bug</name>
    <dbReference type="NCBI Taxonomy" id="13249"/>
    <lineage>
        <taxon>Eukaryota</taxon>
        <taxon>Metazoa</taxon>
        <taxon>Ecdysozoa</taxon>
        <taxon>Arthropoda</taxon>
        <taxon>Hexapoda</taxon>
        <taxon>Insecta</taxon>
        <taxon>Pterygota</taxon>
        <taxon>Neoptera</taxon>
        <taxon>Paraneoptera</taxon>
        <taxon>Hemiptera</taxon>
        <taxon>Heteroptera</taxon>
        <taxon>Panheteroptera</taxon>
        <taxon>Cimicomorpha</taxon>
        <taxon>Reduviidae</taxon>
        <taxon>Triatominae</taxon>
        <taxon>Rhodnius</taxon>
    </lineage>
</organism>
<dbReference type="PANTHER" id="PTHR23334">
    <property type="entry name" value="CCAAT/ENHANCER BINDING PROTEIN"/>
    <property type="match status" value="1"/>
</dbReference>
<dbReference type="HOGENOM" id="CLU_142481_1_0_1"/>
<dbReference type="InterPro" id="IPR004827">
    <property type="entry name" value="bZIP"/>
</dbReference>
<evidence type="ECO:0000256" key="1">
    <source>
        <dbReference type="ARBA" id="ARBA00004123"/>
    </source>
</evidence>
<evidence type="ECO:0000256" key="6">
    <source>
        <dbReference type="ARBA" id="ARBA00023242"/>
    </source>
</evidence>
<dbReference type="GO" id="GO:0000981">
    <property type="term" value="F:DNA-binding transcription factor activity, RNA polymerase II-specific"/>
    <property type="evidence" value="ECO:0007669"/>
    <property type="project" value="TreeGrafter"/>
</dbReference>
<dbReference type="Gene3D" id="1.20.5.170">
    <property type="match status" value="1"/>
</dbReference>
<dbReference type="CDD" id="cd14713">
    <property type="entry name" value="bZIP_CEBPG"/>
    <property type="match status" value="1"/>
</dbReference>
<evidence type="ECO:0000256" key="2">
    <source>
        <dbReference type="ARBA" id="ARBA00006951"/>
    </source>
</evidence>
<dbReference type="VEuPathDB" id="VectorBase:RPRC013143"/>
<dbReference type="eggNOG" id="KOG3119">
    <property type="taxonomic scope" value="Eukaryota"/>
</dbReference>
<comment type="similarity">
    <text evidence="2">Belongs to the bZIP family. C/EBP subfamily.</text>
</comment>
<keyword evidence="8" id="KW-1185">Reference proteome</keyword>
<dbReference type="GO" id="GO:0006351">
    <property type="term" value="P:DNA-templated transcription"/>
    <property type="evidence" value="ECO:0007669"/>
    <property type="project" value="InterPro"/>
</dbReference>
<dbReference type="InterPro" id="IPR031106">
    <property type="entry name" value="C/EBP"/>
</dbReference>
<keyword evidence="4" id="KW-0238">DNA-binding</keyword>
<dbReference type="Pfam" id="PF07716">
    <property type="entry name" value="bZIP_2"/>
    <property type="match status" value="1"/>
</dbReference>
<evidence type="ECO:0000256" key="4">
    <source>
        <dbReference type="ARBA" id="ARBA00023125"/>
    </source>
</evidence>
<proteinExistence type="inferred from homology"/>
<keyword evidence="3" id="KW-0805">Transcription regulation</keyword>
<protein>
    <submittedName>
        <fullName evidence="7">BZIP domain-containing protein</fullName>
    </submittedName>
</protein>
<dbReference type="STRING" id="13249.T1IA22"/>
<name>T1IA22_RHOPR</name>
<dbReference type="EnsemblMetazoa" id="RPRC013143-RA">
    <property type="protein sequence ID" value="RPRC013143-PA"/>
    <property type="gene ID" value="RPRC013143"/>
</dbReference>
<dbReference type="InterPro" id="IPR046347">
    <property type="entry name" value="bZIP_sf"/>
</dbReference>